<geneLocation type="plasmid" evidence="2">
    <name>pRGRH0378</name>
</geneLocation>
<reference evidence="2" key="2">
    <citation type="submission" date="2015-07" db="EMBL/GenBank/DDBJ databases">
        <title>Plasmids, circular viruses and viroids from rat gut.</title>
        <authorList>
            <person name="Jorgensen T.J."/>
            <person name="Hansen M.A."/>
            <person name="Xu Z."/>
            <person name="Tabak M.A."/>
            <person name="Sorensen S.J."/>
            <person name="Hansen L.H."/>
        </authorList>
    </citation>
    <scope>NUCLEOTIDE SEQUENCE</scope>
    <source>
        <plasmid evidence="2">pRGRH0378</plasmid>
    </source>
</reference>
<evidence type="ECO:0000313" key="2">
    <source>
        <dbReference type="EMBL" id="CRY94844.1"/>
    </source>
</evidence>
<evidence type="ECO:0000256" key="1">
    <source>
        <dbReference type="SAM" id="Phobius"/>
    </source>
</evidence>
<dbReference type="EMBL" id="LN853034">
    <property type="protein sequence ID" value="CRY94844.1"/>
    <property type="molecule type" value="Genomic_DNA"/>
</dbReference>
<keyword evidence="1" id="KW-1133">Transmembrane helix</keyword>
<name>A0A0H5Q0B7_9ZZZZ</name>
<accession>A0A0H5Q0B7</accession>
<reference evidence="2" key="1">
    <citation type="submission" date="2015-06" db="EMBL/GenBank/DDBJ databases">
        <authorList>
            <person name="Joergensen T."/>
        </authorList>
    </citation>
    <scope>NUCLEOTIDE SEQUENCE</scope>
    <source>
        <plasmid evidence="2">pRGRH0378</plasmid>
    </source>
</reference>
<feature type="transmembrane region" description="Helical" evidence="1">
    <location>
        <begin position="166"/>
        <end position="187"/>
    </location>
</feature>
<proteinExistence type="predicted"/>
<keyword evidence="2" id="KW-0614">Plasmid</keyword>
<keyword evidence="1" id="KW-0812">Transmembrane</keyword>
<organism evidence="2">
    <name type="scientific">uncultured prokaryote</name>
    <dbReference type="NCBI Taxonomy" id="198431"/>
    <lineage>
        <taxon>unclassified sequences</taxon>
        <taxon>environmental samples</taxon>
    </lineage>
</organism>
<sequence length="227" mass="24564">MTKLETVRALNDSGPQLQIVESVRTLQQSVSLMHEDLKRLPGAVSTETAQTLEPLARLRQDVTQVLEAYDKVTAIQRKTLDELTQQMSASAAQAFEQRAGKLDATISDLSRSLSGLKTSLSGMEQTAQQVATLPGKLASAQQGMTKAADQLIEAANETRPRLWRQALGLILAGAVGAMLVATGQVALNRLVPPSDVQQTADWANTIWSKATPKERELLKQIANRPAN</sequence>
<dbReference type="AlphaFoldDB" id="A0A0H5Q0B7"/>
<protein>
    <submittedName>
        <fullName evidence="2">Uncharacterized protein</fullName>
    </submittedName>
</protein>
<keyword evidence="1" id="KW-0472">Membrane</keyword>